<sequence>MEGKGGRKISTTSFLHKVGNWTIFILKRRRGQI</sequence>
<keyword evidence="2" id="KW-1185">Reference proteome</keyword>
<name>A0A1Z5HXA0_9FIRM</name>
<comment type="caution">
    <text evidence="1">The sequence shown here is derived from an EMBL/GenBank/DDBJ whole genome shotgun (WGS) entry which is preliminary data.</text>
</comment>
<accession>A0A1Z5HXA0</accession>
<organism evidence="1 2">
    <name type="scientific">Calderihabitans maritimus</name>
    <dbReference type="NCBI Taxonomy" id="1246530"/>
    <lineage>
        <taxon>Bacteria</taxon>
        <taxon>Bacillati</taxon>
        <taxon>Bacillota</taxon>
        <taxon>Clostridia</taxon>
        <taxon>Neomoorellales</taxon>
        <taxon>Calderihabitantaceae</taxon>
        <taxon>Calderihabitans</taxon>
    </lineage>
</organism>
<gene>
    <name evidence="1" type="ORF">KKC1_32690</name>
</gene>
<proteinExistence type="predicted"/>
<evidence type="ECO:0000313" key="2">
    <source>
        <dbReference type="Proteomes" id="UP000197032"/>
    </source>
</evidence>
<dbReference type="AlphaFoldDB" id="A0A1Z5HXA0"/>
<protein>
    <submittedName>
        <fullName evidence="1">Uncharacterized protein</fullName>
    </submittedName>
</protein>
<reference evidence="2" key="1">
    <citation type="journal article" date="2017" name="Appl. Environ. Microbiol.">
        <title>Genomic Analysis of Calderihabitans maritimus KKC1, a Thermophilic, Hydrogenogenic, Carboxydotrophic Bacterium Isolated from Marine Sediment.</title>
        <authorList>
            <person name="Omae K."/>
            <person name="Yoneda Y."/>
            <person name="Fukuyama Y."/>
            <person name="Yoshida T."/>
            <person name="Sako Y."/>
        </authorList>
    </citation>
    <scope>NUCLEOTIDE SEQUENCE [LARGE SCALE GENOMIC DNA]</scope>
    <source>
        <strain evidence="2">KKC1</strain>
    </source>
</reference>
<dbReference type="EMBL" id="BDGJ01000198">
    <property type="protein sequence ID" value="GAW94156.1"/>
    <property type="molecule type" value="Genomic_DNA"/>
</dbReference>
<evidence type="ECO:0000313" key="1">
    <source>
        <dbReference type="EMBL" id="GAW94156.1"/>
    </source>
</evidence>
<dbReference type="Proteomes" id="UP000197032">
    <property type="component" value="Unassembled WGS sequence"/>
</dbReference>